<proteinExistence type="predicted"/>
<dbReference type="PROSITE" id="PS51257">
    <property type="entry name" value="PROKAR_LIPOPROTEIN"/>
    <property type="match status" value="1"/>
</dbReference>
<dbReference type="InterPro" id="IPR029046">
    <property type="entry name" value="LolA/LolB/LppX"/>
</dbReference>
<name>A0ABV2ZAU7_9ACTN</name>
<dbReference type="Gene3D" id="2.50.20.20">
    <property type="match status" value="1"/>
</dbReference>
<dbReference type="RefSeq" id="WP_334579756.1">
    <property type="nucleotide sequence ID" value="NZ_JBEZVE010000002.1"/>
</dbReference>
<protein>
    <recommendedName>
        <fullName evidence="3">Lipoprotein</fullName>
    </recommendedName>
</protein>
<evidence type="ECO:0000313" key="2">
    <source>
        <dbReference type="Proteomes" id="UP001550739"/>
    </source>
</evidence>
<sequence length="277" mass="29042">MKLKYGAAWAGVTAAVLVTTAGCGTEAAKGAAKAVDPSAAIRAALARATDRTDQLGSAEVRMSTDVGTGTPVAMNGTYSWGDGVAMDIQMDTKGANMQQLQDSATIRMLFVDGAYYYDVDPQPSGPLKGKEWMRIDASVLFGDKGAQAFTGSGGGNPAASMRSLKYANDVEDLGKETVDGRSTTHYRAVVDQAQMGKFKEAYGSEGMSSLTGGAASMTLDVWLDGKDLPVRLKERIGKVNVTMDFDKFGATAAVKAPPAAQTADLTEAMKNSQKHQS</sequence>
<dbReference type="EMBL" id="JBEZVE010000002">
    <property type="protein sequence ID" value="MEU3779682.1"/>
    <property type="molecule type" value="Genomic_DNA"/>
</dbReference>
<evidence type="ECO:0000313" key="1">
    <source>
        <dbReference type="EMBL" id="MEU3779682.1"/>
    </source>
</evidence>
<keyword evidence="2" id="KW-1185">Reference proteome</keyword>
<organism evidence="1 2">
    <name type="scientific">Streptomyces sp. 900129855</name>
    <dbReference type="NCBI Taxonomy" id="3155129"/>
    <lineage>
        <taxon>Bacteria</taxon>
        <taxon>Bacillati</taxon>
        <taxon>Actinomycetota</taxon>
        <taxon>Actinomycetes</taxon>
        <taxon>Kitasatosporales</taxon>
        <taxon>Streptomycetaceae</taxon>
        <taxon>Streptomyces</taxon>
    </lineage>
</organism>
<dbReference type="SUPFAM" id="SSF89392">
    <property type="entry name" value="Prokaryotic lipoproteins and lipoprotein localization factors"/>
    <property type="match status" value="1"/>
</dbReference>
<comment type="caution">
    <text evidence="1">The sequence shown here is derived from an EMBL/GenBank/DDBJ whole genome shotgun (WGS) entry which is preliminary data.</text>
</comment>
<evidence type="ECO:0008006" key="3">
    <source>
        <dbReference type="Google" id="ProtNLM"/>
    </source>
</evidence>
<gene>
    <name evidence="1" type="ORF">AB0E89_03645</name>
</gene>
<dbReference type="Proteomes" id="UP001550739">
    <property type="component" value="Unassembled WGS sequence"/>
</dbReference>
<accession>A0ABV2ZAU7</accession>
<reference evidence="1 2" key="1">
    <citation type="submission" date="2024-06" db="EMBL/GenBank/DDBJ databases">
        <title>The Natural Products Discovery Center: Release of the First 8490 Sequenced Strains for Exploring Actinobacteria Biosynthetic Diversity.</title>
        <authorList>
            <person name="Kalkreuter E."/>
            <person name="Kautsar S.A."/>
            <person name="Yang D."/>
            <person name="Bader C.D."/>
            <person name="Teijaro C.N."/>
            <person name="Fluegel L."/>
            <person name="Davis C.M."/>
            <person name="Simpson J.R."/>
            <person name="Lauterbach L."/>
            <person name="Steele A.D."/>
            <person name="Gui C."/>
            <person name="Meng S."/>
            <person name="Li G."/>
            <person name="Viehrig K."/>
            <person name="Ye F."/>
            <person name="Su P."/>
            <person name="Kiefer A.F."/>
            <person name="Nichols A."/>
            <person name="Cepeda A.J."/>
            <person name="Yan W."/>
            <person name="Fan B."/>
            <person name="Jiang Y."/>
            <person name="Adhikari A."/>
            <person name="Zheng C.-J."/>
            <person name="Schuster L."/>
            <person name="Cowan T.M."/>
            <person name="Smanski M.J."/>
            <person name="Chevrette M.G."/>
            <person name="De Carvalho L.P.S."/>
            <person name="Shen B."/>
        </authorList>
    </citation>
    <scope>NUCLEOTIDE SEQUENCE [LARGE SCALE GENOMIC DNA]</scope>
    <source>
        <strain evidence="1 2">NPDC033843</strain>
    </source>
</reference>